<feature type="transmembrane region" description="Helical" evidence="6">
    <location>
        <begin position="255"/>
        <end position="276"/>
    </location>
</feature>
<dbReference type="PANTHER" id="PTHR33048:SF47">
    <property type="entry name" value="INTEGRAL MEMBRANE PROTEIN-RELATED"/>
    <property type="match status" value="1"/>
</dbReference>
<feature type="transmembrane region" description="Helical" evidence="6">
    <location>
        <begin position="106"/>
        <end position="127"/>
    </location>
</feature>
<feature type="transmembrane region" description="Helical" evidence="6">
    <location>
        <begin position="24"/>
        <end position="45"/>
    </location>
</feature>
<dbReference type="PANTHER" id="PTHR33048">
    <property type="entry name" value="PTH11-LIKE INTEGRAL MEMBRANE PROTEIN (AFU_ORTHOLOGUE AFUA_5G11245)"/>
    <property type="match status" value="1"/>
</dbReference>
<evidence type="ECO:0000313" key="8">
    <source>
        <dbReference type="EMBL" id="RDL41430.1"/>
    </source>
</evidence>
<evidence type="ECO:0000256" key="1">
    <source>
        <dbReference type="ARBA" id="ARBA00004141"/>
    </source>
</evidence>
<gene>
    <name evidence="8" type="ORF">BP5553_01409</name>
</gene>
<dbReference type="STRING" id="2656787.A0A370U0W6"/>
<reference evidence="8 9" key="1">
    <citation type="journal article" date="2018" name="IMA Fungus">
        <title>IMA Genome-F 9: Draft genome sequence of Annulohypoxylon stygium, Aspergillus mulundensis, Berkeleyomyces basicola (syn. Thielaviopsis basicola), Ceratocystis smalleyi, two Cercospora beticola strains, Coleophoma cylindrospora, Fusarium fracticaudum, Phialophora cf. hyalina, and Morchella septimelata.</title>
        <authorList>
            <person name="Wingfield B.D."/>
            <person name="Bills G.F."/>
            <person name="Dong Y."/>
            <person name="Huang W."/>
            <person name="Nel W.J."/>
            <person name="Swalarsk-Parry B.S."/>
            <person name="Vaghefi N."/>
            <person name="Wilken P.M."/>
            <person name="An Z."/>
            <person name="de Beer Z.W."/>
            <person name="De Vos L."/>
            <person name="Chen L."/>
            <person name="Duong T.A."/>
            <person name="Gao Y."/>
            <person name="Hammerbacher A."/>
            <person name="Kikkert J.R."/>
            <person name="Li Y."/>
            <person name="Li H."/>
            <person name="Li K."/>
            <person name="Li Q."/>
            <person name="Liu X."/>
            <person name="Ma X."/>
            <person name="Naidoo K."/>
            <person name="Pethybridge S.J."/>
            <person name="Sun J."/>
            <person name="Steenkamp E.T."/>
            <person name="van der Nest M.A."/>
            <person name="van Wyk S."/>
            <person name="Wingfield M.J."/>
            <person name="Xiong C."/>
            <person name="Yue Q."/>
            <person name="Zhang X."/>
        </authorList>
    </citation>
    <scope>NUCLEOTIDE SEQUENCE [LARGE SCALE GENOMIC DNA]</scope>
    <source>
        <strain evidence="8 9">BP 5553</strain>
    </source>
</reference>
<keyword evidence="9" id="KW-1185">Reference proteome</keyword>
<keyword evidence="3 6" id="KW-1133">Transmembrane helix</keyword>
<proteinExistence type="inferred from homology"/>
<organism evidence="8 9">
    <name type="scientific">Venustampulla echinocandica</name>
    <dbReference type="NCBI Taxonomy" id="2656787"/>
    <lineage>
        <taxon>Eukaryota</taxon>
        <taxon>Fungi</taxon>
        <taxon>Dikarya</taxon>
        <taxon>Ascomycota</taxon>
        <taxon>Pezizomycotina</taxon>
        <taxon>Leotiomycetes</taxon>
        <taxon>Helotiales</taxon>
        <taxon>Pleuroascaceae</taxon>
        <taxon>Venustampulla</taxon>
    </lineage>
</organism>
<feature type="domain" description="Rhodopsin" evidence="7">
    <location>
        <begin position="41"/>
        <end position="276"/>
    </location>
</feature>
<dbReference type="InterPro" id="IPR052337">
    <property type="entry name" value="SAT4-like"/>
</dbReference>
<dbReference type="OrthoDB" id="5401779at2759"/>
<dbReference type="Proteomes" id="UP000254866">
    <property type="component" value="Unassembled WGS sequence"/>
</dbReference>
<dbReference type="AlphaFoldDB" id="A0A370U0W6"/>
<sequence>MDLTLALRDAQYPPLPANRRGQKFSNLSIAFICLAFAFVVARLVTRHFMKRKPGWDDWMIILSMVLAIGLTAAFNGAVKNGLALSTHEVDPKHVMITFKYMYAQQLLYKAASCFTKISILFFYLRIFQTRTFKILTYSVGLTTVGYSLGTMVASILQCQPIARSWNKAIPGKCLPVTSLWLSTNVLAIITDLAIILLPVYQLRRLQLPLFQKIGLFVLFGLGFFVVACTLVRIIALAPAMTAKDTLYSQATSSSWLFIEIDVGIICACLPVLKAAVTMVFPSMRSQNASHPSQFTETFPRKGAMTKHIFSTNNPHTQLHNASDEEFILHDVSAVKKTTDIAITYEEPSKKIVKIQKPK</sequence>
<feature type="transmembrane region" description="Helical" evidence="6">
    <location>
        <begin position="213"/>
        <end position="235"/>
    </location>
</feature>
<dbReference type="GeneID" id="43594258"/>
<comment type="similarity">
    <text evidence="5">Belongs to the SAT4 family.</text>
</comment>
<dbReference type="Pfam" id="PF20684">
    <property type="entry name" value="Fung_rhodopsin"/>
    <property type="match status" value="1"/>
</dbReference>
<keyword evidence="4 6" id="KW-0472">Membrane</keyword>
<dbReference type="InterPro" id="IPR049326">
    <property type="entry name" value="Rhodopsin_dom_fungi"/>
</dbReference>
<dbReference type="GO" id="GO:0016020">
    <property type="term" value="C:membrane"/>
    <property type="evidence" value="ECO:0007669"/>
    <property type="project" value="UniProtKB-SubCell"/>
</dbReference>
<comment type="subcellular location">
    <subcellularLocation>
        <location evidence="1">Membrane</location>
        <topology evidence="1">Multi-pass membrane protein</topology>
    </subcellularLocation>
</comment>
<evidence type="ECO:0000313" key="9">
    <source>
        <dbReference type="Proteomes" id="UP000254866"/>
    </source>
</evidence>
<evidence type="ECO:0000259" key="7">
    <source>
        <dbReference type="Pfam" id="PF20684"/>
    </source>
</evidence>
<feature type="transmembrane region" description="Helical" evidence="6">
    <location>
        <begin position="176"/>
        <end position="201"/>
    </location>
</feature>
<feature type="transmembrane region" description="Helical" evidence="6">
    <location>
        <begin position="134"/>
        <end position="156"/>
    </location>
</feature>
<dbReference type="EMBL" id="NPIC01000001">
    <property type="protein sequence ID" value="RDL41430.1"/>
    <property type="molecule type" value="Genomic_DNA"/>
</dbReference>
<accession>A0A370U0W6</accession>
<protein>
    <recommendedName>
        <fullName evidence="7">Rhodopsin domain-containing protein</fullName>
    </recommendedName>
</protein>
<evidence type="ECO:0000256" key="3">
    <source>
        <dbReference type="ARBA" id="ARBA00022989"/>
    </source>
</evidence>
<evidence type="ECO:0000256" key="4">
    <source>
        <dbReference type="ARBA" id="ARBA00023136"/>
    </source>
</evidence>
<keyword evidence="2 6" id="KW-0812">Transmembrane</keyword>
<comment type="caution">
    <text evidence="8">The sequence shown here is derived from an EMBL/GenBank/DDBJ whole genome shotgun (WGS) entry which is preliminary data.</text>
</comment>
<feature type="transmembrane region" description="Helical" evidence="6">
    <location>
        <begin position="57"/>
        <end position="78"/>
    </location>
</feature>
<dbReference type="RefSeq" id="XP_031874086.1">
    <property type="nucleotide sequence ID" value="XM_032010032.1"/>
</dbReference>
<evidence type="ECO:0000256" key="2">
    <source>
        <dbReference type="ARBA" id="ARBA00022692"/>
    </source>
</evidence>
<evidence type="ECO:0000256" key="6">
    <source>
        <dbReference type="SAM" id="Phobius"/>
    </source>
</evidence>
<evidence type="ECO:0000256" key="5">
    <source>
        <dbReference type="ARBA" id="ARBA00038359"/>
    </source>
</evidence>
<name>A0A370U0W6_9HELO</name>